<proteinExistence type="predicted"/>
<dbReference type="EMBL" id="JAQQAF010000006">
    <property type="protein sequence ID" value="KAJ8479815.1"/>
    <property type="molecule type" value="Genomic_DNA"/>
</dbReference>
<comment type="caution">
    <text evidence="1">The sequence shown here is derived from an EMBL/GenBank/DDBJ whole genome shotgun (WGS) entry which is preliminary data.</text>
</comment>
<name>A0AAV8QUV8_ENSVE</name>
<gene>
    <name evidence="1" type="ORF">OPV22_023542</name>
</gene>
<reference evidence="1 2" key="1">
    <citation type="submission" date="2022-12" db="EMBL/GenBank/DDBJ databases">
        <title>Chromosome-scale assembly of the Ensete ventricosum genome.</title>
        <authorList>
            <person name="Dussert Y."/>
            <person name="Stocks J."/>
            <person name="Wendawek A."/>
            <person name="Woldeyes F."/>
            <person name="Nichols R.A."/>
            <person name="Borrell J.S."/>
        </authorList>
    </citation>
    <scope>NUCLEOTIDE SEQUENCE [LARGE SCALE GENOMIC DNA]</scope>
    <source>
        <strain evidence="2">cv. Maze</strain>
        <tissue evidence="1">Seeds</tissue>
    </source>
</reference>
<protein>
    <submittedName>
        <fullName evidence="1">Uncharacterized protein</fullName>
    </submittedName>
</protein>
<dbReference type="Proteomes" id="UP001222027">
    <property type="component" value="Unassembled WGS sequence"/>
</dbReference>
<sequence length="146" mass="16421">MNYTLVCCSSSATMLTKAYSSHRPSKPSLHTSRSSVRRTVVRKKILILLCMVPHPIRFPSSLGYPRLRCGAFAPLPVHLPLFLSRDDQTKRKEGTSKISWLLPTCIDDIYDDLISRRVHSSDAKKFAEVCPCPCTGVARGVVWFLE</sequence>
<keyword evidence="2" id="KW-1185">Reference proteome</keyword>
<dbReference type="AlphaFoldDB" id="A0AAV8QUV8"/>
<organism evidence="1 2">
    <name type="scientific">Ensete ventricosum</name>
    <name type="common">Abyssinian banana</name>
    <name type="synonym">Musa ensete</name>
    <dbReference type="NCBI Taxonomy" id="4639"/>
    <lineage>
        <taxon>Eukaryota</taxon>
        <taxon>Viridiplantae</taxon>
        <taxon>Streptophyta</taxon>
        <taxon>Embryophyta</taxon>
        <taxon>Tracheophyta</taxon>
        <taxon>Spermatophyta</taxon>
        <taxon>Magnoliopsida</taxon>
        <taxon>Liliopsida</taxon>
        <taxon>Zingiberales</taxon>
        <taxon>Musaceae</taxon>
        <taxon>Ensete</taxon>
    </lineage>
</organism>
<evidence type="ECO:0000313" key="1">
    <source>
        <dbReference type="EMBL" id="KAJ8479815.1"/>
    </source>
</evidence>
<evidence type="ECO:0000313" key="2">
    <source>
        <dbReference type="Proteomes" id="UP001222027"/>
    </source>
</evidence>
<accession>A0AAV8QUV8</accession>